<reference evidence="2 3" key="1">
    <citation type="submission" date="2018-06" db="EMBL/GenBank/DDBJ databases">
        <authorList>
            <consortium name="Pathogen Informatics"/>
            <person name="Doyle S."/>
        </authorList>
    </citation>
    <scope>NUCLEOTIDE SEQUENCE [LARGE SCALE GENOMIC DNA]</scope>
    <source>
        <strain evidence="2 3">NCTC9128</strain>
    </source>
</reference>
<evidence type="ECO:0000313" key="3">
    <source>
        <dbReference type="Proteomes" id="UP000251088"/>
    </source>
</evidence>
<dbReference type="InterPro" id="IPR036291">
    <property type="entry name" value="NAD(P)-bd_dom_sf"/>
</dbReference>
<dbReference type="SUPFAM" id="SSF51735">
    <property type="entry name" value="NAD(P)-binding Rossmann-fold domains"/>
    <property type="match status" value="1"/>
</dbReference>
<dbReference type="Proteomes" id="UP000251088">
    <property type="component" value="Unassembled WGS sequence"/>
</dbReference>
<keyword evidence="2" id="KW-0132">Cell division</keyword>
<organism evidence="2 3">
    <name type="scientific">Klebsiella pneumoniae</name>
    <dbReference type="NCBI Taxonomy" id="573"/>
    <lineage>
        <taxon>Bacteria</taxon>
        <taxon>Pseudomonadati</taxon>
        <taxon>Pseudomonadota</taxon>
        <taxon>Gammaproteobacteria</taxon>
        <taxon>Enterobacterales</taxon>
        <taxon>Enterobacteriaceae</taxon>
        <taxon>Klebsiella/Raoultella group</taxon>
        <taxon>Klebsiella</taxon>
        <taxon>Klebsiella pneumoniae complex</taxon>
    </lineage>
</organism>
<dbReference type="Gene3D" id="3.40.50.720">
    <property type="entry name" value="NAD(P)-binding Rossmann-like Domain"/>
    <property type="match status" value="1"/>
</dbReference>
<gene>
    <name evidence="2" type="ORF">NCTC9128_06410</name>
</gene>
<protein>
    <submittedName>
        <fullName evidence="2">Cell division inhibitor</fullName>
    </submittedName>
</protein>
<keyword evidence="2" id="KW-0131">Cell cycle</keyword>
<dbReference type="EMBL" id="UAWN01000015">
    <property type="protein sequence ID" value="SQC40415.1"/>
    <property type="molecule type" value="Genomic_DNA"/>
</dbReference>
<dbReference type="Pfam" id="PF01370">
    <property type="entry name" value="Epimerase"/>
    <property type="match status" value="1"/>
</dbReference>
<dbReference type="AlphaFoldDB" id="A0A2X3F304"/>
<accession>A0A2X3F304</accession>
<sequence length="97" mass="10287">MKILLTGGTGLIGRHLIPRLLELGHSVTVSTRHPDTARAVSIRASPCGAISRAITTSMTLMPSSIWRVNPSLINAGRPSRNNACAIAAGISRSGWWT</sequence>
<dbReference type="GO" id="GO:0051301">
    <property type="term" value="P:cell division"/>
    <property type="evidence" value="ECO:0007669"/>
    <property type="project" value="UniProtKB-KW"/>
</dbReference>
<feature type="domain" description="NAD-dependent epimerase/dehydratase" evidence="1">
    <location>
        <begin position="3"/>
        <end position="39"/>
    </location>
</feature>
<dbReference type="InterPro" id="IPR001509">
    <property type="entry name" value="Epimerase_deHydtase"/>
</dbReference>
<evidence type="ECO:0000259" key="1">
    <source>
        <dbReference type="Pfam" id="PF01370"/>
    </source>
</evidence>
<proteinExistence type="predicted"/>
<evidence type="ECO:0000313" key="2">
    <source>
        <dbReference type="EMBL" id="SQC40415.1"/>
    </source>
</evidence>
<name>A0A2X3F304_KLEPN</name>